<evidence type="ECO:0000256" key="3">
    <source>
        <dbReference type="ARBA" id="ARBA00022448"/>
    </source>
</evidence>
<dbReference type="FunFam" id="1.25.10.10:FF:000362">
    <property type="entry name" value="Importin 11, putative"/>
    <property type="match status" value="1"/>
</dbReference>
<dbReference type="VEuPathDB" id="FungiDB:GMDG_00726"/>
<dbReference type="Pfam" id="PF03810">
    <property type="entry name" value="IBN_N"/>
    <property type="match status" value="1"/>
</dbReference>
<comment type="subcellular location">
    <subcellularLocation>
        <location evidence="1">Nucleus</location>
    </subcellularLocation>
</comment>
<keyword evidence="3" id="KW-0813">Transport</keyword>
<dbReference type="GeneID" id="36289430"/>
<dbReference type="GO" id="GO:0005829">
    <property type="term" value="C:cytosol"/>
    <property type="evidence" value="ECO:0007669"/>
    <property type="project" value="TreeGrafter"/>
</dbReference>
<protein>
    <recommendedName>
        <fullName evidence="5">Importin N-terminal domain-containing protein</fullName>
    </recommendedName>
</protein>
<dbReference type="PANTHER" id="PTHR10997:SF7">
    <property type="entry name" value="IMPORTIN-11"/>
    <property type="match status" value="1"/>
</dbReference>
<gene>
    <name evidence="6" type="ORF">VC83_06370</name>
</gene>
<name>A0A177A7Z0_9PEZI</name>
<reference evidence="6" key="1">
    <citation type="submission" date="2016-03" db="EMBL/GenBank/DDBJ databases">
        <title>Updated assembly of Pseudogymnoascus destructans, the fungus causing white-nose syndrome of bats.</title>
        <authorList>
            <person name="Palmer J.M."/>
            <person name="Drees K.P."/>
            <person name="Foster J.T."/>
            <person name="Lindner D.L."/>
        </authorList>
    </citation>
    <scope>NUCLEOTIDE SEQUENCE [LARGE SCALE GENOMIC DNA]</scope>
    <source>
        <strain evidence="6">20631-21</strain>
    </source>
</reference>
<dbReference type="eggNOG" id="KOG1993">
    <property type="taxonomic scope" value="Eukaryota"/>
</dbReference>
<dbReference type="PROSITE" id="PS50166">
    <property type="entry name" value="IMPORTIN_B_NT"/>
    <property type="match status" value="1"/>
</dbReference>
<dbReference type="OrthoDB" id="361693at2759"/>
<dbReference type="SUPFAM" id="SSF48371">
    <property type="entry name" value="ARM repeat"/>
    <property type="match status" value="1"/>
</dbReference>
<dbReference type="Proteomes" id="UP000077154">
    <property type="component" value="Unassembled WGS sequence"/>
</dbReference>
<organism evidence="6">
    <name type="scientific">Pseudogymnoascus destructans</name>
    <dbReference type="NCBI Taxonomy" id="655981"/>
    <lineage>
        <taxon>Eukaryota</taxon>
        <taxon>Fungi</taxon>
        <taxon>Dikarya</taxon>
        <taxon>Ascomycota</taxon>
        <taxon>Pezizomycotina</taxon>
        <taxon>Leotiomycetes</taxon>
        <taxon>Thelebolales</taxon>
        <taxon>Thelebolaceae</taxon>
        <taxon>Pseudogymnoascus</taxon>
    </lineage>
</organism>
<dbReference type="GO" id="GO:0031267">
    <property type="term" value="F:small GTPase binding"/>
    <property type="evidence" value="ECO:0007669"/>
    <property type="project" value="InterPro"/>
</dbReference>
<feature type="domain" description="Importin N-terminal" evidence="5">
    <location>
        <begin position="37"/>
        <end position="109"/>
    </location>
</feature>
<dbReference type="Pfam" id="PF25758">
    <property type="entry name" value="TPR_IPO11"/>
    <property type="match status" value="1"/>
</dbReference>
<dbReference type="InterPro" id="IPR016024">
    <property type="entry name" value="ARM-type_fold"/>
</dbReference>
<dbReference type="SMART" id="SM00913">
    <property type="entry name" value="IBN_N"/>
    <property type="match status" value="1"/>
</dbReference>
<evidence type="ECO:0000256" key="1">
    <source>
        <dbReference type="ARBA" id="ARBA00004123"/>
    </source>
</evidence>
<keyword evidence="4" id="KW-0539">Nucleus</keyword>
<dbReference type="GO" id="GO:0005635">
    <property type="term" value="C:nuclear envelope"/>
    <property type="evidence" value="ECO:0007669"/>
    <property type="project" value="TreeGrafter"/>
</dbReference>
<sequence>MEGAIELPGEAAPLTPQEVLMALKSASSHQQNLIRSGTQQMQTWEGQPGYYSLLQSAFLDTSLPTDIRYLAVIQLKNGMDKYWRKGVAKCIQKAEKEEMRSKLLEGGMAEANVQLALQNALVISKIARIEYPNDWPDVLTSLIALMRVASESDQLRLQRGLLILLQVVKELASARLRKSQTALQSVTPEIVFFLSNIYTQKVNQWYGFLTAGGDDEGGAMDAMDSSLLALKILRRLLIAGYKYPAHDKDVQELWGHSQLQLGQLFGMISHEPPLISSPAKDLVEKHLLQLSKLHLEMAKTHASSFAALPNSVELARGYWGLIEKYGEAYGSSTFTSKTDADADDEDGRHVLEKLALKGLSLLRSCLQMVFRPKLSFVYRSAEIKEAENGLIDVIKFQLLTDELVSQMASVIVTKFFIFRQADLEAWNEDPYEWEIREDAGGDGWEFEVRPCSEKLFMDLVINYKHLLAQPLLSFFQSVTGTDNGDIVAKDSVFTAMGIAAPVLSDSFDFDSFLASTLVNDVHKTSPEYKVLRRRIAILIGQWVTIKISTANRPLVYEIFKHLLNPADSVNDQVVRVTAARHLKSAVDDFSFETEPFLPFAEEFLHRLMGLIRELSHAETQLAVLETIRVIFIRLELQATPFADEIVSLLPDLWTASGEEHLMKQAILTLLTNIVMATKMHSVRYHPLIVPLIQRAVEHGSEMAVYLLEEALDLWSSMLEQTPAAESGPVIPLVNFVFPLLEIGSDSLSVVLGILESYVLLAPEVMLADTTRLRVLSYMTNALEIPKRHLVGLVISIVENMIRRAEILGGTNGVVAVAKDLVESGFMEKILTGLHGAWEAHQTTGPNRRYPKISDVVETDYFTIIARLAITDPATFIGTISSVGPLESVWGWLSTEWFLHFDSMANPHRQKLSCLALTRLLELPPPMTGLVLQKLQDYFAMWSSVIAELLDGWGEGREALVWSEETPQEPKEWDSMQDGRKKVLERNDPVHTIHAHQFTKERLGGLVQSAGGEEAFQRDWLVNVDGDIVKAFQKLGQTQVETD</sequence>
<evidence type="ECO:0000256" key="2">
    <source>
        <dbReference type="ARBA" id="ARBA00007991"/>
    </source>
</evidence>
<proteinExistence type="inferred from homology"/>
<evidence type="ECO:0000313" key="6">
    <source>
        <dbReference type="EMBL" id="OAF58256.1"/>
    </source>
</evidence>
<accession>A0A177A7Z0</accession>
<dbReference type="Gene3D" id="1.25.10.10">
    <property type="entry name" value="Leucine-rich Repeat Variant"/>
    <property type="match status" value="1"/>
</dbReference>
<dbReference type="GO" id="GO:0006606">
    <property type="term" value="P:protein import into nucleus"/>
    <property type="evidence" value="ECO:0007669"/>
    <property type="project" value="TreeGrafter"/>
</dbReference>
<dbReference type="AlphaFoldDB" id="A0A177A7Z0"/>
<comment type="similarity">
    <text evidence="2">Belongs to the importin beta family.</text>
</comment>
<dbReference type="InterPro" id="IPR001494">
    <property type="entry name" value="Importin-beta_N"/>
</dbReference>
<evidence type="ECO:0000259" key="5">
    <source>
        <dbReference type="PROSITE" id="PS50166"/>
    </source>
</evidence>
<dbReference type="PANTHER" id="PTHR10997">
    <property type="entry name" value="IMPORTIN-7, 8, 11"/>
    <property type="match status" value="1"/>
</dbReference>
<dbReference type="InterPro" id="IPR058669">
    <property type="entry name" value="TPR_IPO7/11-like"/>
</dbReference>
<dbReference type="EMBL" id="KV441397">
    <property type="protein sequence ID" value="OAF58256.1"/>
    <property type="molecule type" value="Genomic_DNA"/>
</dbReference>
<dbReference type="InterPro" id="IPR011989">
    <property type="entry name" value="ARM-like"/>
</dbReference>
<dbReference type="RefSeq" id="XP_024323541.1">
    <property type="nucleotide sequence ID" value="XM_024469971.1"/>
</dbReference>
<evidence type="ECO:0000256" key="4">
    <source>
        <dbReference type="ARBA" id="ARBA00023242"/>
    </source>
</evidence>